<feature type="region of interest" description="Disordered" evidence="1">
    <location>
        <begin position="108"/>
        <end position="211"/>
    </location>
</feature>
<protein>
    <submittedName>
        <fullName evidence="2">Uncharacterized protein</fullName>
    </submittedName>
</protein>
<comment type="caution">
    <text evidence="2">The sequence shown here is derived from an EMBL/GenBank/DDBJ whole genome shotgun (WGS) entry which is preliminary data.</text>
</comment>
<accession>A0A9P7KGD3</accession>
<dbReference type="OrthoDB" id="8062037at2759"/>
<evidence type="ECO:0000313" key="3">
    <source>
        <dbReference type="Proteomes" id="UP000775547"/>
    </source>
</evidence>
<sequence>MNEFLRRGPEPAGTTGDGAGGITGPLMAQYLMALLGQRDPLNAFLGGDPATQGRMGDYVFNQEGKITSLIARTYCNAPTALDQIITQLMDNSNEHRPVPATEEIISNLPREPEHHPPTTPGPDPSSGSGRPTSPSFGSRNRSPRRDGGPDATTGFLQSLFGGIVGGGRNNASPSSSRHARANSDSAASRPQASQQGQGNGHFPGSWSEDLD</sequence>
<reference evidence="2" key="1">
    <citation type="submission" date="2020-07" db="EMBL/GenBank/DDBJ databases">
        <authorList>
            <person name="Nieuwenhuis M."/>
            <person name="Van De Peppel L.J.J."/>
        </authorList>
    </citation>
    <scope>NUCLEOTIDE SEQUENCE</scope>
    <source>
        <strain evidence="2">AP01</strain>
        <tissue evidence="2">Mycelium</tissue>
    </source>
</reference>
<feature type="compositionally biased region" description="Polar residues" evidence="1">
    <location>
        <begin position="169"/>
        <end position="196"/>
    </location>
</feature>
<evidence type="ECO:0000313" key="2">
    <source>
        <dbReference type="EMBL" id="KAG5647715.1"/>
    </source>
</evidence>
<gene>
    <name evidence="2" type="ORF">DXG03_008438</name>
</gene>
<evidence type="ECO:0000256" key="1">
    <source>
        <dbReference type="SAM" id="MobiDB-lite"/>
    </source>
</evidence>
<feature type="compositionally biased region" description="Low complexity" evidence="1">
    <location>
        <begin position="124"/>
        <end position="135"/>
    </location>
</feature>
<reference evidence="2" key="2">
    <citation type="submission" date="2021-10" db="EMBL/GenBank/DDBJ databases">
        <title>Phylogenomics reveals ancestral predisposition of the termite-cultivated fungus Termitomyces towards a domesticated lifestyle.</title>
        <authorList>
            <person name="Auxier B."/>
            <person name="Grum-Grzhimaylo A."/>
            <person name="Cardenas M.E."/>
            <person name="Lodge J.D."/>
            <person name="Laessoe T."/>
            <person name="Pedersen O."/>
            <person name="Smith M.E."/>
            <person name="Kuyper T.W."/>
            <person name="Franco-Molano E.A."/>
            <person name="Baroni T.J."/>
            <person name="Aanen D.K."/>
        </authorList>
    </citation>
    <scope>NUCLEOTIDE SEQUENCE</scope>
    <source>
        <strain evidence="2">AP01</strain>
        <tissue evidence="2">Mycelium</tissue>
    </source>
</reference>
<dbReference type="EMBL" id="JABCKV010000007">
    <property type="protein sequence ID" value="KAG5647715.1"/>
    <property type="molecule type" value="Genomic_DNA"/>
</dbReference>
<dbReference type="Proteomes" id="UP000775547">
    <property type="component" value="Unassembled WGS sequence"/>
</dbReference>
<feature type="region of interest" description="Disordered" evidence="1">
    <location>
        <begin position="1"/>
        <end position="22"/>
    </location>
</feature>
<name>A0A9P7KGD3_9AGAR</name>
<dbReference type="AlphaFoldDB" id="A0A9P7KGD3"/>
<keyword evidence="3" id="KW-1185">Reference proteome</keyword>
<organism evidence="2 3">
    <name type="scientific">Asterophora parasitica</name>
    <dbReference type="NCBI Taxonomy" id="117018"/>
    <lineage>
        <taxon>Eukaryota</taxon>
        <taxon>Fungi</taxon>
        <taxon>Dikarya</taxon>
        <taxon>Basidiomycota</taxon>
        <taxon>Agaricomycotina</taxon>
        <taxon>Agaricomycetes</taxon>
        <taxon>Agaricomycetidae</taxon>
        <taxon>Agaricales</taxon>
        <taxon>Tricholomatineae</taxon>
        <taxon>Lyophyllaceae</taxon>
        <taxon>Asterophora</taxon>
    </lineage>
</organism>
<proteinExistence type="predicted"/>